<proteinExistence type="predicted"/>
<reference evidence="1" key="1">
    <citation type="submission" date="2019-11" db="UniProtKB">
        <authorList>
            <consortium name="WormBaseParasite"/>
        </authorList>
    </citation>
    <scope>IDENTIFICATION</scope>
</reference>
<dbReference type="AlphaFoldDB" id="A0A5K3G076"/>
<dbReference type="WBParaSite" id="MCU_013684-RA">
    <property type="protein sequence ID" value="MCU_013684-RA"/>
    <property type="gene ID" value="MCU_013684"/>
</dbReference>
<accession>A0A5K3G076</accession>
<protein>
    <submittedName>
        <fullName evidence="1">SCP domain-containing protein</fullName>
    </submittedName>
</protein>
<dbReference type="InterPro" id="IPR035940">
    <property type="entry name" value="CAP_sf"/>
</dbReference>
<sequence length="190" mass="20571">SALFQSYSTKAEELAVRALNICDTEKVEADPLFNNVGAFVVALPSRTLQYGELCNVAKFQYDLEPAKCSPDCHNYKQIVFAASTGVGCAIGACKTNNLANVPLNVMVCIYNPGVLRITQPPYESGSACSNCPNGYECYRKQCRKILPTTTTTTPSASTTTSSLITTTSTTTSITPILILQVITFFLHNVY</sequence>
<dbReference type="Gene3D" id="3.40.33.10">
    <property type="entry name" value="CAP"/>
    <property type="match status" value="1"/>
</dbReference>
<name>A0A5K3G076_MESCO</name>
<dbReference type="SUPFAM" id="SSF55797">
    <property type="entry name" value="PR-1-like"/>
    <property type="match status" value="1"/>
</dbReference>
<organism evidence="1">
    <name type="scientific">Mesocestoides corti</name>
    <name type="common">Flatworm</name>
    <dbReference type="NCBI Taxonomy" id="53468"/>
    <lineage>
        <taxon>Eukaryota</taxon>
        <taxon>Metazoa</taxon>
        <taxon>Spiralia</taxon>
        <taxon>Lophotrochozoa</taxon>
        <taxon>Platyhelminthes</taxon>
        <taxon>Cestoda</taxon>
        <taxon>Eucestoda</taxon>
        <taxon>Cyclophyllidea</taxon>
        <taxon>Mesocestoididae</taxon>
        <taxon>Mesocestoides</taxon>
    </lineage>
</organism>
<evidence type="ECO:0000313" key="1">
    <source>
        <dbReference type="WBParaSite" id="MCU_013684-RA"/>
    </source>
</evidence>